<dbReference type="SUPFAM" id="SSF53098">
    <property type="entry name" value="Ribonuclease H-like"/>
    <property type="match status" value="1"/>
</dbReference>
<dbReference type="GeneID" id="101848456"/>
<accession>A0ABM0JZD5</accession>
<dbReference type="Gene3D" id="3.30.420.10">
    <property type="entry name" value="Ribonuclease H-like superfamily/Ribonuclease H"/>
    <property type="match status" value="2"/>
</dbReference>
<gene>
    <name evidence="4" type="primary">LOC101848456</name>
</gene>
<comment type="similarity">
    <text evidence="1">Belongs to the CAF1 family.</text>
</comment>
<dbReference type="RefSeq" id="XP_005105112.1">
    <property type="nucleotide sequence ID" value="XM_005105055.3"/>
</dbReference>
<organism evidence="3 4">
    <name type="scientific">Aplysia californica</name>
    <name type="common">California sea hare</name>
    <dbReference type="NCBI Taxonomy" id="6500"/>
    <lineage>
        <taxon>Eukaryota</taxon>
        <taxon>Metazoa</taxon>
        <taxon>Spiralia</taxon>
        <taxon>Lophotrochozoa</taxon>
        <taxon>Mollusca</taxon>
        <taxon>Gastropoda</taxon>
        <taxon>Heterobranchia</taxon>
        <taxon>Euthyneura</taxon>
        <taxon>Tectipleura</taxon>
        <taxon>Aplysiida</taxon>
        <taxon>Aplysioidea</taxon>
        <taxon>Aplysiidae</taxon>
        <taxon>Aplysia</taxon>
    </lineage>
</organism>
<dbReference type="InterPro" id="IPR006941">
    <property type="entry name" value="RNase_CAF1"/>
</dbReference>
<evidence type="ECO:0000313" key="3">
    <source>
        <dbReference type="Proteomes" id="UP000694888"/>
    </source>
</evidence>
<dbReference type="InterPro" id="IPR012677">
    <property type="entry name" value="Nucleotide-bd_a/b_plait_sf"/>
</dbReference>
<keyword evidence="2" id="KW-1133">Transmembrane helix</keyword>
<dbReference type="Pfam" id="PF04857">
    <property type="entry name" value="CAF1"/>
    <property type="match status" value="1"/>
</dbReference>
<dbReference type="PANTHER" id="PTHR15092:SF22">
    <property type="entry name" value="POLY(A)-SPECIFIC RIBONUCLEASE PNLDC1"/>
    <property type="match status" value="1"/>
</dbReference>
<reference evidence="4" key="1">
    <citation type="submission" date="2025-08" db="UniProtKB">
        <authorList>
            <consortium name="RefSeq"/>
        </authorList>
    </citation>
    <scope>IDENTIFICATION</scope>
</reference>
<evidence type="ECO:0000256" key="2">
    <source>
        <dbReference type="SAM" id="Phobius"/>
    </source>
</evidence>
<dbReference type="PANTHER" id="PTHR15092">
    <property type="entry name" value="POLY A -SPECIFIC RIBONUCLEASE/TARGET OF EGR1, MEMBER 1"/>
    <property type="match status" value="1"/>
</dbReference>
<protein>
    <submittedName>
        <fullName evidence="4">Poly(A)-specific ribonuclease PNLDC1 isoform X1</fullName>
    </submittedName>
</protein>
<evidence type="ECO:0000313" key="4">
    <source>
        <dbReference type="RefSeq" id="XP_005105112.1"/>
    </source>
</evidence>
<evidence type="ECO:0000256" key="1">
    <source>
        <dbReference type="ARBA" id="ARBA00008372"/>
    </source>
</evidence>
<proteinExistence type="inferred from homology"/>
<keyword evidence="3" id="KW-1185">Reference proteome</keyword>
<dbReference type="Proteomes" id="UP000694888">
    <property type="component" value="Unplaced"/>
</dbReference>
<keyword evidence="2" id="KW-0812">Transmembrane</keyword>
<feature type="transmembrane region" description="Helical" evidence="2">
    <location>
        <begin position="515"/>
        <end position="535"/>
    </location>
</feature>
<keyword evidence="2" id="KW-0472">Membrane</keyword>
<name>A0ABM0JZD5_APLCA</name>
<sequence>MIEVTRDNFEDVFPSIEYAIRTADFIAIDSEFSGLHFHDDDKPSLFDSGSDRYSKLRRSIQKFTLFQIGLSTFCGDVNTNRYQTQTFQFYLFPRSFASHDQRLSLQASSIQFLRKHKFDFNKWLHDGISYLNCVDEKKVKDLVEVGVLNRDLDRQMDEKEIQSLCSHVAAWIPTSQPGDILTLPTDKNFADSLYVFHKDLRAQFPQIWTSTNAFDQVVVKRVTPTERRMSQKRDLDGDDRYQQQLLNEMLGFSRVFRLLLSARKPIVGHNMLMDLMFMFDKFHMPLPEKYETFKLCIREVFPVIFDTKHIHLCIKKKLELLGVVHARSLEELHNILASERVMNMSLLQPTILRQNEVSADGDEFHNAGYDSFVCGSVFLRLCHFLHSKNFSSMDIMPFAFNSYLPTMNTFRNCVNVIRASVTHTKLDGADPASLRPPFLYVKLKSGFPLFLESMLAQKLSPYGTVDIQFLSSTEALVATMNYMSARDIIYAFKQDPVIEVTNYRYWQHSPLAQKLWWGGFFSVAAASCAVILNLLQRSS</sequence>
<dbReference type="InterPro" id="IPR012337">
    <property type="entry name" value="RNaseH-like_sf"/>
</dbReference>
<dbReference type="InterPro" id="IPR051181">
    <property type="entry name" value="CAF1_poly(A)_ribonucleases"/>
</dbReference>
<dbReference type="InterPro" id="IPR036397">
    <property type="entry name" value="RNaseH_sf"/>
</dbReference>
<dbReference type="Gene3D" id="3.30.70.330">
    <property type="match status" value="1"/>
</dbReference>